<accession>A0A9C6XU68</accession>
<dbReference type="RefSeq" id="XP_052131278.1">
    <property type="nucleotide sequence ID" value="XM_052275318.1"/>
</dbReference>
<evidence type="ECO:0000313" key="2">
    <source>
        <dbReference type="RefSeq" id="XP_052131278.1"/>
    </source>
</evidence>
<keyword evidence="1" id="KW-1185">Reference proteome</keyword>
<protein>
    <submittedName>
        <fullName evidence="2">Uncharacterized protein LOC113216150 isoform X2</fullName>
    </submittedName>
</protein>
<dbReference type="GeneID" id="113216150"/>
<dbReference type="Proteomes" id="UP000504606">
    <property type="component" value="Unplaced"/>
</dbReference>
<name>A0A9C6XU68_FRAOC</name>
<dbReference type="AlphaFoldDB" id="A0A9C6XU68"/>
<proteinExistence type="predicted"/>
<reference evidence="2" key="1">
    <citation type="submission" date="2025-08" db="UniProtKB">
        <authorList>
            <consortium name="RefSeq"/>
        </authorList>
    </citation>
    <scope>IDENTIFICATION</scope>
    <source>
        <tissue evidence="2">Whole organism</tissue>
    </source>
</reference>
<evidence type="ECO:0000313" key="1">
    <source>
        <dbReference type="Proteomes" id="UP000504606"/>
    </source>
</evidence>
<sequence length="431" mass="48029">MDSAPATIVMPGELDIFSPENLQNAILHQEKSLLKPISVISYPLTTLEFHSRATNDRYRRLDETFLDMEVCLRSEDGAAPIVEQDVACISNLLYSLFQTCEIYFNEKLVVRIDNFGYYSYINTLLSFSKQAADTFLQSAMFFPDSPAFFETAGENNKGFTHRKNLLSGGKPCHLFGKLRCGLFNQPLLIPQGIDLRVKLSFANENFYMWEADGATSLKLHVTDATLQLQNVAVSPSLLLSHARVFSQANAHFPHKRVETKCFTTPTGGRNIHLNSVCTGPIPSFICLAMIENSVFNGNRKKNSFTFLHKSATSISAFVNSHEYKIGPMDFHSTHPNFLKSYYQSLISATGADKRPSPHMITPEAYQHGCFLACFDTSIDGMGGPYSSIPNAGTTRLEINFSKPLDTSLTCLVLLEFDSVLTIDGSRNISIY</sequence>
<gene>
    <name evidence="2" type="primary">LOC113216150</name>
</gene>
<organism evidence="1 2">
    <name type="scientific">Frankliniella occidentalis</name>
    <name type="common">Western flower thrips</name>
    <name type="synonym">Euthrips occidentalis</name>
    <dbReference type="NCBI Taxonomy" id="133901"/>
    <lineage>
        <taxon>Eukaryota</taxon>
        <taxon>Metazoa</taxon>
        <taxon>Ecdysozoa</taxon>
        <taxon>Arthropoda</taxon>
        <taxon>Hexapoda</taxon>
        <taxon>Insecta</taxon>
        <taxon>Pterygota</taxon>
        <taxon>Neoptera</taxon>
        <taxon>Paraneoptera</taxon>
        <taxon>Thysanoptera</taxon>
        <taxon>Terebrantia</taxon>
        <taxon>Thripoidea</taxon>
        <taxon>Thripidae</taxon>
        <taxon>Frankliniella</taxon>
    </lineage>
</organism>